<name>A0A916S285_9BACT</name>
<dbReference type="InterPro" id="IPR011613">
    <property type="entry name" value="GH15-like"/>
</dbReference>
<dbReference type="InterPro" id="IPR008928">
    <property type="entry name" value="6-hairpin_glycosidase_sf"/>
</dbReference>
<keyword evidence="4" id="KW-1185">Reference proteome</keyword>
<reference evidence="3" key="2">
    <citation type="submission" date="2020-09" db="EMBL/GenBank/DDBJ databases">
        <authorList>
            <person name="Sun Q."/>
            <person name="Zhou Y."/>
        </authorList>
    </citation>
    <scope>NUCLEOTIDE SEQUENCE</scope>
    <source>
        <strain evidence="3">CGMCC 1.15447</strain>
    </source>
</reference>
<feature type="domain" description="GH15-like" evidence="2">
    <location>
        <begin position="142"/>
        <end position="501"/>
    </location>
</feature>
<dbReference type="GO" id="GO:0004553">
    <property type="term" value="F:hydrolase activity, hydrolyzing O-glycosyl compounds"/>
    <property type="evidence" value="ECO:0007669"/>
    <property type="project" value="UniProtKB-ARBA"/>
</dbReference>
<sequence>MFETESGTVLVTDFMPIREKHSDIVRLARCLDGCVVMRMELTLRFDYGRTVPWVSLAEDGSWSASAGPSVVYLRTLETLQTEDGAAFAAMTLSKGDEVSFVLTCTRAEEAAPERVNAHKALADTETFWTKWCATNRYKGPWHDAIERSLITLKALTYRPSGGIIAAPTTSLPEVIGAGRNWDYRYGWLRDASFTLESLLSFGYHEEAEAWQQWLLRSIGVAAEQMQIMYGMRGERHLPESELKWLPGYRLSRPVRIGNAASEQLQLDVFGETADALFSMKAANVPDDDQVRKLRIGLAEYVSTIWHRPSYGIWEERKHQRHFVYSKIMAWVTVDRTIRGIESQCLTGSVSRWEKLRDSMHEEICKRGFNPRRQCFGRYYGTSRVDASALLIPICGFLPFTDDRVLGTVRMIEKKLMKEGLLVRQERRFGKKMDSCFLAASFWLVQNYAMSGRLLEARSLYERLLALRNDVGLLSEEYDSSEHKLLGNYPQALSHIALINAGRAIAERQGTMNDVQGEDRASRRNVGNKENKPRRFFTDSFDGFDMFCDRTESTAMPGN</sequence>
<evidence type="ECO:0000313" key="3">
    <source>
        <dbReference type="EMBL" id="GGA80570.1"/>
    </source>
</evidence>
<dbReference type="InterPro" id="IPR012341">
    <property type="entry name" value="6hp_glycosidase-like_sf"/>
</dbReference>
<dbReference type="GO" id="GO:0005975">
    <property type="term" value="P:carbohydrate metabolic process"/>
    <property type="evidence" value="ECO:0007669"/>
    <property type="project" value="InterPro"/>
</dbReference>
<feature type="compositionally biased region" description="Basic and acidic residues" evidence="1">
    <location>
        <begin position="516"/>
        <end position="531"/>
    </location>
</feature>
<evidence type="ECO:0000256" key="1">
    <source>
        <dbReference type="SAM" id="MobiDB-lite"/>
    </source>
</evidence>
<dbReference type="AlphaFoldDB" id="A0A916S285"/>
<comment type="caution">
    <text evidence="3">The sequence shown here is derived from an EMBL/GenBank/DDBJ whole genome shotgun (WGS) entry which is preliminary data.</text>
</comment>
<dbReference type="SUPFAM" id="SSF48208">
    <property type="entry name" value="Six-hairpin glycosidases"/>
    <property type="match status" value="1"/>
</dbReference>
<dbReference type="PANTHER" id="PTHR31616:SF0">
    <property type="entry name" value="GLUCAN 1,4-ALPHA-GLUCOSIDASE"/>
    <property type="match status" value="1"/>
</dbReference>
<dbReference type="Pfam" id="PF00723">
    <property type="entry name" value="Glyco_hydro_15"/>
    <property type="match status" value="1"/>
</dbReference>
<dbReference type="Proteomes" id="UP000648801">
    <property type="component" value="Unassembled WGS sequence"/>
</dbReference>
<gene>
    <name evidence="3" type="ORF">GCM10011507_34740</name>
</gene>
<reference evidence="3" key="1">
    <citation type="journal article" date="2014" name="Int. J. Syst. Evol. Microbiol.">
        <title>Complete genome sequence of Corynebacterium casei LMG S-19264T (=DSM 44701T), isolated from a smear-ripened cheese.</title>
        <authorList>
            <consortium name="US DOE Joint Genome Institute (JGI-PGF)"/>
            <person name="Walter F."/>
            <person name="Albersmeier A."/>
            <person name="Kalinowski J."/>
            <person name="Ruckert C."/>
        </authorList>
    </citation>
    <scope>NUCLEOTIDE SEQUENCE</scope>
    <source>
        <strain evidence="3">CGMCC 1.15447</strain>
    </source>
</reference>
<feature type="region of interest" description="Disordered" evidence="1">
    <location>
        <begin position="510"/>
        <end position="531"/>
    </location>
</feature>
<dbReference type="EMBL" id="BMJB01000005">
    <property type="protein sequence ID" value="GGA80570.1"/>
    <property type="molecule type" value="Genomic_DNA"/>
</dbReference>
<dbReference type="Gene3D" id="1.50.10.10">
    <property type="match status" value="1"/>
</dbReference>
<organism evidence="3 4">
    <name type="scientific">Edaphobacter acidisoli</name>
    <dbReference type="NCBI Taxonomy" id="2040573"/>
    <lineage>
        <taxon>Bacteria</taxon>
        <taxon>Pseudomonadati</taxon>
        <taxon>Acidobacteriota</taxon>
        <taxon>Terriglobia</taxon>
        <taxon>Terriglobales</taxon>
        <taxon>Acidobacteriaceae</taxon>
        <taxon>Edaphobacter</taxon>
    </lineage>
</organism>
<evidence type="ECO:0000259" key="2">
    <source>
        <dbReference type="Pfam" id="PF00723"/>
    </source>
</evidence>
<evidence type="ECO:0000313" key="4">
    <source>
        <dbReference type="Proteomes" id="UP000648801"/>
    </source>
</evidence>
<accession>A0A916S285</accession>
<proteinExistence type="predicted"/>
<protein>
    <submittedName>
        <fullName evidence="3">Glucoamylase</fullName>
    </submittedName>
</protein>
<dbReference type="PANTHER" id="PTHR31616">
    <property type="entry name" value="TREHALASE"/>
    <property type="match status" value="1"/>
</dbReference>